<protein>
    <recommendedName>
        <fullName evidence="2">EamA domain-containing protein</fullName>
    </recommendedName>
</protein>
<feature type="transmembrane region" description="Helical" evidence="1">
    <location>
        <begin position="51"/>
        <end position="68"/>
    </location>
</feature>
<dbReference type="InterPro" id="IPR037185">
    <property type="entry name" value="EmrE-like"/>
</dbReference>
<feature type="transmembrane region" description="Helical" evidence="1">
    <location>
        <begin position="243"/>
        <end position="263"/>
    </location>
</feature>
<feature type="transmembrane region" description="Helical" evidence="1">
    <location>
        <begin position="80"/>
        <end position="99"/>
    </location>
</feature>
<name>A0A3B0TR48_9ZZZZ</name>
<feature type="transmembrane region" description="Helical" evidence="1">
    <location>
        <begin position="186"/>
        <end position="209"/>
    </location>
</feature>
<dbReference type="PANTHER" id="PTHR22911:SF103">
    <property type="entry name" value="BLR2811 PROTEIN"/>
    <property type="match status" value="1"/>
</dbReference>
<feature type="domain" description="EamA" evidence="2">
    <location>
        <begin position="15"/>
        <end position="147"/>
    </location>
</feature>
<sequence>MTVINKAQTGETPLLGIALLVFGVALAAGTDAIAKYLGADLTVAQIVWGRYVFGLLPLIPFIFAHMGPGEIRRYLGLLELLRAGSMLAMAIFYFSAIQYMPLADALGLLFLYPLLAAGLAVLFLGERISAVFVGLSVISFIGALMVIRPGYGEVNLGAIFAALAALAVAISMVINRKLAGRTPVFAGMVVATVFGLVISTPVVPFFWVVPNLEQWALLAAVGFSSTLVTWMLFSAFLHGPASVIAPFGYSEIVAATALGYFIFGDFPDGWALTGIVVICLAGIVMAMRKGG</sequence>
<gene>
    <name evidence="3" type="ORF">MNBD_ALPHA09-1545</name>
</gene>
<dbReference type="Pfam" id="PF00892">
    <property type="entry name" value="EamA"/>
    <property type="match status" value="2"/>
</dbReference>
<proteinExistence type="predicted"/>
<accession>A0A3B0TR48</accession>
<dbReference type="EMBL" id="UOEM01000091">
    <property type="protein sequence ID" value="VAW15877.1"/>
    <property type="molecule type" value="Genomic_DNA"/>
</dbReference>
<feature type="transmembrane region" description="Helical" evidence="1">
    <location>
        <begin position="105"/>
        <end position="124"/>
    </location>
</feature>
<dbReference type="GO" id="GO:0016020">
    <property type="term" value="C:membrane"/>
    <property type="evidence" value="ECO:0007669"/>
    <property type="project" value="InterPro"/>
</dbReference>
<reference evidence="3" key="1">
    <citation type="submission" date="2018-06" db="EMBL/GenBank/DDBJ databases">
        <authorList>
            <person name="Zhirakovskaya E."/>
        </authorList>
    </citation>
    <scope>NUCLEOTIDE SEQUENCE</scope>
</reference>
<dbReference type="InterPro" id="IPR000620">
    <property type="entry name" value="EamA_dom"/>
</dbReference>
<evidence type="ECO:0000259" key="2">
    <source>
        <dbReference type="Pfam" id="PF00892"/>
    </source>
</evidence>
<feature type="domain" description="EamA" evidence="2">
    <location>
        <begin position="156"/>
        <end position="284"/>
    </location>
</feature>
<dbReference type="SUPFAM" id="SSF103481">
    <property type="entry name" value="Multidrug resistance efflux transporter EmrE"/>
    <property type="match status" value="2"/>
</dbReference>
<dbReference type="AlphaFoldDB" id="A0A3B0TR48"/>
<keyword evidence="1" id="KW-0812">Transmembrane</keyword>
<feature type="transmembrane region" description="Helical" evidence="1">
    <location>
        <begin position="131"/>
        <end position="148"/>
    </location>
</feature>
<evidence type="ECO:0000256" key="1">
    <source>
        <dbReference type="SAM" id="Phobius"/>
    </source>
</evidence>
<feature type="transmembrane region" description="Helical" evidence="1">
    <location>
        <begin position="154"/>
        <end position="174"/>
    </location>
</feature>
<keyword evidence="1" id="KW-1133">Transmembrane helix</keyword>
<evidence type="ECO:0000313" key="3">
    <source>
        <dbReference type="EMBL" id="VAW15877.1"/>
    </source>
</evidence>
<keyword evidence="1" id="KW-0472">Membrane</keyword>
<organism evidence="3">
    <name type="scientific">hydrothermal vent metagenome</name>
    <dbReference type="NCBI Taxonomy" id="652676"/>
    <lineage>
        <taxon>unclassified sequences</taxon>
        <taxon>metagenomes</taxon>
        <taxon>ecological metagenomes</taxon>
    </lineage>
</organism>
<feature type="transmembrane region" description="Helical" evidence="1">
    <location>
        <begin position="269"/>
        <end position="287"/>
    </location>
</feature>
<feature type="transmembrane region" description="Helical" evidence="1">
    <location>
        <begin position="215"/>
        <end position="236"/>
    </location>
</feature>
<dbReference type="PANTHER" id="PTHR22911">
    <property type="entry name" value="ACYL-MALONYL CONDENSING ENZYME-RELATED"/>
    <property type="match status" value="1"/>
</dbReference>